<reference evidence="1" key="1">
    <citation type="submission" date="2021-03" db="EMBL/GenBank/DDBJ databases">
        <title>Evolutionary priming and transition to the ectomycorrhizal habit in an iconic lineage of mushroom-forming fungi: is preadaptation a requirement?</title>
        <authorList>
            <consortium name="DOE Joint Genome Institute"/>
            <person name="Looney B.P."/>
            <person name="Miyauchi S."/>
            <person name="Morin E."/>
            <person name="Drula E."/>
            <person name="Courty P.E."/>
            <person name="Chicoki N."/>
            <person name="Fauchery L."/>
            <person name="Kohler A."/>
            <person name="Kuo A."/>
            <person name="LaButti K."/>
            <person name="Pangilinan J."/>
            <person name="Lipzen A."/>
            <person name="Riley R."/>
            <person name="Andreopoulos W."/>
            <person name="He G."/>
            <person name="Johnson J."/>
            <person name="Barry K.W."/>
            <person name="Grigoriev I.V."/>
            <person name="Nagy L."/>
            <person name="Hibbett D."/>
            <person name="Henrissat B."/>
            <person name="Matheny P.B."/>
            <person name="Labbe J."/>
            <person name="Martin A.F."/>
        </authorList>
    </citation>
    <scope>NUCLEOTIDE SEQUENCE</scope>
    <source>
        <strain evidence="1">BPL698</strain>
    </source>
</reference>
<proteinExistence type="predicted"/>
<gene>
    <name evidence="1" type="ORF">F5148DRAFT_1212081</name>
</gene>
<name>A0ACC0U628_9AGAM</name>
<dbReference type="EMBL" id="JAGFNK010000162">
    <property type="protein sequence ID" value="KAI9463028.1"/>
    <property type="molecule type" value="Genomic_DNA"/>
</dbReference>
<protein>
    <submittedName>
        <fullName evidence="1">DnaJ-domain-containing protein</fullName>
    </submittedName>
</protein>
<evidence type="ECO:0000313" key="2">
    <source>
        <dbReference type="Proteomes" id="UP001207468"/>
    </source>
</evidence>
<organism evidence="1 2">
    <name type="scientific">Russula earlei</name>
    <dbReference type="NCBI Taxonomy" id="71964"/>
    <lineage>
        <taxon>Eukaryota</taxon>
        <taxon>Fungi</taxon>
        <taxon>Dikarya</taxon>
        <taxon>Basidiomycota</taxon>
        <taxon>Agaricomycotina</taxon>
        <taxon>Agaricomycetes</taxon>
        <taxon>Russulales</taxon>
        <taxon>Russulaceae</taxon>
        <taxon>Russula</taxon>
    </lineage>
</organism>
<dbReference type="Proteomes" id="UP001207468">
    <property type="component" value="Unassembled WGS sequence"/>
</dbReference>
<comment type="caution">
    <text evidence="1">The sequence shown here is derived from an EMBL/GenBank/DDBJ whole genome shotgun (WGS) entry which is preliminary data.</text>
</comment>
<evidence type="ECO:0000313" key="1">
    <source>
        <dbReference type="EMBL" id="KAI9463028.1"/>
    </source>
</evidence>
<sequence length="372" mass="41337">MNKDGEEKNAYDVVGVGSEATEADIRKAFRQRSLKTHPDRNPHLKDAARLFHELTQAYELLLDPLRRMALDAKLRIQEARKQRYANFDKKRKTMLEELEAAERADKEAKSADATKRQRFAQEAEQIRDAGRRMVEERQAELRRRQEEAERAEKSAQEELEPPPLGEHDTTVRLKYPLAKYPHLTTTDALRDFMTDAFGPVDGSSIVLSIKPPKRAAHRPPKHATAAVPFKTIAHAHAAVCASRRADRGLDEFEIAWMGGSEPAVWSWAERMLGSKEEGGEGRESEAALAAGSRRADPGSSGPRAPSGLGAGSGSQSSSFPSNVTGPPLPSESTPPRFAAPGLDFESAVLMRMRQAERERLEREIREQEASEA</sequence>
<keyword evidence="2" id="KW-1185">Reference proteome</keyword>
<accession>A0ACC0U628</accession>